<keyword evidence="3" id="KW-1185">Reference proteome</keyword>
<gene>
    <name evidence="2" type="ORF">SAMN05421813_11559</name>
</gene>
<dbReference type="STRING" id="990371.SAMN05421813_11559"/>
<accession>A0A1G9U5Q9</accession>
<protein>
    <submittedName>
        <fullName evidence="2">Putative F0F1-ATPase subunit Ca2+/Mg2+ transporter</fullName>
    </submittedName>
</protein>
<reference evidence="3" key="1">
    <citation type="submission" date="2016-10" db="EMBL/GenBank/DDBJ databases">
        <authorList>
            <person name="Varghese N."/>
            <person name="Submissions S."/>
        </authorList>
    </citation>
    <scope>NUCLEOTIDE SEQUENCE [LARGE SCALE GENOMIC DNA]</scope>
    <source>
        <strain evidence="3">DSM 24536</strain>
    </source>
</reference>
<sequence>MGQEENRPNFKDDKDPEGQAFGNYAKYTGVAFQMMAIIGGSAYLGYKIDQWYDHKVQWVTALACVLGVCLSIYQTIKQLKP</sequence>
<evidence type="ECO:0000313" key="2">
    <source>
        <dbReference type="EMBL" id="SDM55251.1"/>
    </source>
</evidence>
<dbReference type="AlphaFoldDB" id="A0A1G9U5Q9"/>
<dbReference type="RefSeq" id="WP_090704992.1">
    <property type="nucleotide sequence ID" value="NZ_FNHH01000015.1"/>
</dbReference>
<dbReference type="OrthoDB" id="9798708at2"/>
<keyword evidence="1" id="KW-0472">Membrane</keyword>
<keyword evidence="1" id="KW-1133">Transmembrane helix</keyword>
<evidence type="ECO:0000256" key="1">
    <source>
        <dbReference type="SAM" id="Phobius"/>
    </source>
</evidence>
<organism evidence="2 3">
    <name type="scientific">Daejeonella rubra</name>
    <dbReference type="NCBI Taxonomy" id="990371"/>
    <lineage>
        <taxon>Bacteria</taxon>
        <taxon>Pseudomonadati</taxon>
        <taxon>Bacteroidota</taxon>
        <taxon>Sphingobacteriia</taxon>
        <taxon>Sphingobacteriales</taxon>
        <taxon>Sphingobacteriaceae</taxon>
        <taxon>Daejeonella</taxon>
    </lineage>
</organism>
<dbReference type="EMBL" id="FNHH01000015">
    <property type="protein sequence ID" value="SDM55251.1"/>
    <property type="molecule type" value="Genomic_DNA"/>
</dbReference>
<keyword evidence="1" id="KW-0812">Transmembrane</keyword>
<dbReference type="Pfam" id="PF09527">
    <property type="entry name" value="ATPase_gene1"/>
    <property type="match status" value="1"/>
</dbReference>
<feature type="transmembrane region" description="Helical" evidence="1">
    <location>
        <begin position="24"/>
        <end position="46"/>
    </location>
</feature>
<feature type="transmembrane region" description="Helical" evidence="1">
    <location>
        <begin position="58"/>
        <end position="76"/>
    </location>
</feature>
<proteinExistence type="predicted"/>
<evidence type="ECO:0000313" key="3">
    <source>
        <dbReference type="Proteomes" id="UP000199226"/>
    </source>
</evidence>
<name>A0A1G9U5Q9_9SPHI</name>
<dbReference type="InterPro" id="IPR032820">
    <property type="entry name" value="ATPase_put"/>
</dbReference>
<dbReference type="Proteomes" id="UP000199226">
    <property type="component" value="Unassembled WGS sequence"/>
</dbReference>